<dbReference type="AlphaFoldDB" id="A0AAD7RQ86"/>
<dbReference type="InterPro" id="IPR019446">
    <property type="entry name" value="BMT5-like"/>
</dbReference>
<dbReference type="FunFam" id="3.40.50.150:FF:000361">
    <property type="entry name" value="Ferredoxin-fold anticodon-binding domain-containing protein 1 homolog"/>
    <property type="match status" value="1"/>
</dbReference>
<dbReference type="Gene3D" id="3.30.70.380">
    <property type="entry name" value="Ferrodoxin-fold anticodon-binding domain"/>
    <property type="match status" value="1"/>
</dbReference>
<gene>
    <name evidence="2" type="ORF">AAFF_G00134610</name>
</gene>
<sequence length="589" mass="66518">MTTRREVLLVGEGNFSFSAAVCQAAGDSARVTATCLLSEEAARQQEHADANLQRLKDYGADVYFQVDCTRLKECEKLTPRLFDCVIFNFPHCGRKSGVKKNRSLLAKFFHSCVQVLTESGEVHVALCNGQGGTPVDKPMREWHNSWQAVAMAAEAGLILNDICPFDRDKYQSYKCTGYRSQDKGFHVEGALTHTFTRSLPYTTLQKVKMEVLLGRESVLFEIPEELSEYVNRDFLHPQSHHPVRIVQEQLLRELQSDGPVCTLEMEWPELFRKSPERLQACGPEVTPSEVYWIRPIETRVLSEEDRDTVVDSGSNGGQNSATWGYRLRPSLLIHVQEMVQHRDFRPEVLYAVSGLVFRRAPVSRSGGCGAPVFHQLLLLGSFPVESQPLLQLRSRLEALLVPHGFSFKDEEEEEGGGVNQVWVNSKDLSRVGRLATMTAPSGEGPEGIQLCVVTLSLDLLAAQLFSVQDWRLLWSPDPRFQAHFLSESPGPFRDFSLYSLAYTHDISFWVEPDSFDELAFHALVRRVSAGAVREVVLVDRFRHPHMGHASLCYRLTYQSSDRALSQTQALGMQLQLRQLLPLRLQVTLR</sequence>
<dbReference type="SUPFAM" id="SSF54991">
    <property type="entry name" value="Anticodon-binding domain of PheRS"/>
    <property type="match status" value="1"/>
</dbReference>
<dbReference type="InterPro" id="IPR005121">
    <property type="entry name" value="Fdx_antiC-bd"/>
</dbReference>
<dbReference type="SMART" id="SM00896">
    <property type="entry name" value="FDX-ACB"/>
    <property type="match status" value="1"/>
</dbReference>
<dbReference type="InterPro" id="IPR036690">
    <property type="entry name" value="Fdx_antiC-bd_sf"/>
</dbReference>
<dbReference type="SUPFAM" id="SSF53335">
    <property type="entry name" value="S-adenosyl-L-methionine-dependent methyltransferases"/>
    <property type="match status" value="1"/>
</dbReference>
<evidence type="ECO:0000259" key="1">
    <source>
        <dbReference type="PROSITE" id="PS51447"/>
    </source>
</evidence>
<dbReference type="PROSITE" id="PS51447">
    <property type="entry name" value="FDX_ACB"/>
    <property type="match status" value="1"/>
</dbReference>
<dbReference type="Gene3D" id="3.40.50.150">
    <property type="entry name" value="Vaccinia Virus protein VP39"/>
    <property type="match status" value="1"/>
</dbReference>
<dbReference type="GO" id="GO:0005737">
    <property type="term" value="C:cytoplasm"/>
    <property type="evidence" value="ECO:0007669"/>
    <property type="project" value="TreeGrafter"/>
</dbReference>
<dbReference type="PANTHER" id="PTHR11538">
    <property type="entry name" value="PHENYLALANYL-TRNA SYNTHETASE"/>
    <property type="match status" value="1"/>
</dbReference>
<accession>A0AAD7RQ86</accession>
<name>A0AAD7RQ86_9TELE</name>
<organism evidence="2 3">
    <name type="scientific">Aldrovandia affinis</name>
    <dbReference type="NCBI Taxonomy" id="143900"/>
    <lineage>
        <taxon>Eukaryota</taxon>
        <taxon>Metazoa</taxon>
        <taxon>Chordata</taxon>
        <taxon>Craniata</taxon>
        <taxon>Vertebrata</taxon>
        <taxon>Euteleostomi</taxon>
        <taxon>Actinopterygii</taxon>
        <taxon>Neopterygii</taxon>
        <taxon>Teleostei</taxon>
        <taxon>Notacanthiformes</taxon>
        <taxon>Halosauridae</taxon>
        <taxon>Aldrovandia</taxon>
    </lineage>
</organism>
<dbReference type="Pfam" id="PF03147">
    <property type="entry name" value="FDX-ACB"/>
    <property type="match status" value="1"/>
</dbReference>
<dbReference type="GO" id="GO:0070475">
    <property type="term" value="P:rRNA base methylation"/>
    <property type="evidence" value="ECO:0007669"/>
    <property type="project" value="InterPro"/>
</dbReference>
<protein>
    <recommendedName>
        <fullName evidence="1">FDX-ACB domain-containing protein</fullName>
    </recommendedName>
</protein>
<dbReference type="GO" id="GO:0070042">
    <property type="term" value="F:rRNA (uridine-N3-)-methyltransferase activity"/>
    <property type="evidence" value="ECO:0007669"/>
    <property type="project" value="InterPro"/>
</dbReference>
<evidence type="ECO:0000313" key="3">
    <source>
        <dbReference type="Proteomes" id="UP001221898"/>
    </source>
</evidence>
<evidence type="ECO:0000313" key="2">
    <source>
        <dbReference type="EMBL" id="KAJ8388307.1"/>
    </source>
</evidence>
<dbReference type="PANTHER" id="PTHR11538:SF26">
    <property type="entry name" value="FERREDOXIN-FOLD ANTICODON-BINDING DOMAIN-CONTAINING PROTEIN 1"/>
    <property type="match status" value="1"/>
</dbReference>
<dbReference type="Pfam" id="PF10354">
    <property type="entry name" value="BMT5-like"/>
    <property type="match status" value="1"/>
</dbReference>
<feature type="domain" description="FDX-ACB" evidence="1">
    <location>
        <begin position="486"/>
        <end position="589"/>
    </location>
</feature>
<dbReference type="Proteomes" id="UP001221898">
    <property type="component" value="Unassembled WGS sequence"/>
</dbReference>
<keyword evidence="3" id="KW-1185">Reference proteome</keyword>
<comment type="caution">
    <text evidence="2">The sequence shown here is derived from an EMBL/GenBank/DDBJ whole genome shotgun (WGS) entry which is preliminary data.</text>
</comment>
<reference evidence="2" key="1">
    <citation type="journal article" date="2023" name="Science">
        <title>Genome structures resolve the early diversification of teleost fishes.</title>
        <authorList>
            <person name="Parey E."/>
            <person name="Louis A."/>
            <person name="Montfort J."/>
            <person name="Bouchez O."/>
            <person name="Roques C."/>
            <person name="Iampietro C."/>
            <person name="Lluch J."/>
            <person name="Castinel A."/>
            <person name="Donnadieu C."/>
            <person name="Desvignes T."/>
            <person name="Floi Bucao C."/>
            <person name="Jouanno E."/>
            <person name="Wen M."/>
            <person name="Mejri S."/>
            <person name="Dirks R."/>
            <person name="Jansen H."/>
            <person name="Henkel C."/>
            <person name="Chen W.J."/>
            <person name="Zahm M."/>
            <person name="Cabau C."/>
            <person name="Klopp C."/>
            <person name="Thompson A.W."/>
            <person name="Robinson-Rechavi M."/>
            <person name="Braasch I."/>
            <person name="Lecointre G."/>
            <person name="Bobe J."/>
            <person name="Postlethwait J.H."/>
            <person name="Berthelot C."/>
            <person name="Roest Crollius H."/>
            <person name="Guiguen Y."/>
        </authorList>
    </citation>
    <scope>NUCLEOTIDE SEQUENCE</scope>
    <source>
        <strain evidence="2">NC1722</strain>
    </source>
</reference>
<dbReference type="InterPro" id="IPR029063">
    <property type="entry name" value="SAM-dependent_MTases_sf"/>
</dbReference>
<proteinExistence type="predicted"/>
<dbReference type="EMBL" id="JAINUG010000196">
    <property type="protein sequence ID" value="KAJ8388307.1"/>
    <property type="molecule type" value="Genomic_DNA"/>
</dbReference>